<protein>
    <submittedName>
        <fullName evidence="1">Uncharacterized protein</fullName>
    </submittedName>
</protein>
<comment type="caution">
    <text evidence="1">The sequence shown here is derived from an EMBL/GenBank/DDBJ whole genome shotgun (WGS) entry which is preliminary data.</text>
</comment>
<accession>A0A9Q0XI41</accession>
<dbReference type="EMBL" id="JAPFRF010000011">
    <property type="protein sequence ID" value="KAJ7316344.1"/>
    <property type="molecule type" value="Genomic_DNA"/>
</dbReference>
<sequence>MRGCNTLIWVISQWVQTSPRQKIFWCYPGRSQWFHDMVLQLWDDRQWLENFRMTRRTLFRVADKLRPYLMRRDTCDQPFQSKNELQSTCTSWPAVLVTEPSLWYSRKEVLLLQVLSSRFA</sequence>
<dbReference type="AlphaFoldDB" id="A0A9Q0XI41"/>
<evidence type="ECO:0000313" key="1">
    <source>
        <dbReference type="EMBL" id="KAJ7316344.1"/>
    </source>
</evidence>
<name>A0A9Q0XI41_9SAUR</name>
<organism evidence="1 2">
    <name type="scientific">Phrynocephalus forsythii</name>
    <dbReference type="NCBI Taxonomy" id="171643"/>
    <lineage>
        <taxon>Eukaryota</taxon>
        <taxon>Metazoa</taxon>
        <taxon>Chordata</taxon>
        <taxon>Craniata</taxon>
        <taxon>Vertebrata</taxon>
        <taxon>Euteleostomi</taxon>
        <taxon>Lepidosauria</taxon>
        <taxon>Squamata</taxon>
        <taxon>Bifurcata</taxon>
        <taxon>Unidentata</taxon>
        <taxon>Episquamata</taxon>
        <taxon>Toxicofera</taxon>
        <taxon>Iguania</taxon>
        <taxon>Acrodonta</taxon>
        <taxon>Agamidae</taxon>
        <taxon>Agaminae</taxon>
        <taxon>Phrynocephalus</taxon>
    </lineage>
</organism>
<gene>
    <name evidence="1" type="ORF">JRQ81_002506</name>
</gene>
<keyword evidence="2" id="KW-1185">Reference proteome</keyword>
<proteinExistence type="predicted"/>
<evidence type="ECO:0000313" key="2">
    <source>
        <dbReference type="Proteomes" id="UP001142489"/>
    </source>
</evidence>
<dbReference type="Proteomes" id="UP001142489">
    <property type="component" value="Unassembled WGS sequence"/>
</dbReference>
<dbReference type="OrthoDB" id="5983017at2759"/>
<reference evidence="1" key="1">
    <citation type="journal article" date="2023" name="DNA Res.">
        <title>Chromosome-level genome assembly of Phrynocephalus forsythii using third-generation DNA sequencing and Hi-C analysis.</title>
        <authorList>
            <person name="Qi Y."/>
            <person name="Zhao W."/>
            <person name="Zhao Y."/>
            <person name="Niu C."/>
            <person name="Cao S."/>
            <person name="Zhang Y."/>
        </authorList>
    </citation>
    <scope>NUCLEOTIDE SEQUENCE</scope>
    <source>
        <tissue evidence="1">Muscle</tissue>
    </source>
</reference>